<reference evidence="6" key="1">
    <citation type="submission" date="2015-12" db="EMBL/GenBank/DDBJ databases">
        <title>Complete genome sequences of two moderately thermophilic Paenibacillus species.</title>
        <authorList>
            <person name="Butler R.III."/>
            <person name="Wang J."/>
            <person name="Stark B.C."/>
            <person name="Pombert J.-F."/>
        </authorList>
    </citation>
    <scope>NUCLEOTIDE SEQUENCE [LARGE SCALE GENOMIC DNA]</scope>
    <source>
        <strain evidence="6">32O-Y</strain>
    </source>
</reference>
<evidence type="ECO:0000256" key="1">
    <source>
        <dbReference type="ARBA" id="ARBA00004613"/>
    </source>
</evidence>
<dbReference type="PROSITE" id="PS51677">
    <property type="entry name" value="NODB"/>
    <property type="match status" value="1"/>
</dbReference>
<sequence length="304" mass="35259">MNRFVFALLGLFLLAQTVAGVVQESIHPVYYRDKAIVLLYHDVVESFEPGKQNHSTVTIDQFREHLRMLKEKGFRIITMDAFVRFMLDGKPVPANAVVLTFDDGYESFYNVAFPVLQEFGVTASNFVVGVSSDLFNPDAEPHLTWDQMRELKEKGMGIYSHTYNLDRYVQTDLQGQVGPALTSQLYLEQKKRQEDESEYRNRISTDMKFMEKRLQQELGFQPKLLAFPFGAYNTAVVEEGGRVGIELFFTIEEGMNVPDSRFVRRINAGEPYMTAEALWHYIKNIFEKHQNEEPKTDYRRLYNS</sequence>
<dbReference type="KEGG" id="pnp:IJ22_43300"/>
<dbReference type="PATRIC" id="fig|162209.4.peg.4571"/>
<dbReference type="GO" id="GO:0005975">
    <property type="term" value="P:carbohydrate metabolic process"/>
    <property type="evidence" value="ECO:0007669"/>
    <property type="project" value="InterPro"/>
</dbReference>
<reference evidence="5 6" key="2">
    <citation type="journal article" date="2016" name="Genome Announc.">
        <title>Complete Genome Sequences of Two Interactive Moderate Thermophiles, Paenibacillus napthalenovorans 32O-Y and Paenibacillus sp. 32O-W.</title>
        <authorList>
            <person name="Butler R.R.III."/>
            <person name="Wang J."/>
            <person name="Stark B.C."/>
            <person name="Pombert J.F."/>
        </authorList>
    </citation>
    <scope>NUCLEOTIDE SEQUENCE [LARGE SCALE GENOMIC DNA]</scope>
    <source>
        <strain evidence="5 6">32O-Y</strain>
    </source>
</reference>
<gene>
    <name evidence="5" type="ORF">IJ22_43300</name>
</gene>
<comment type="subcellular location">
    <subcellularLocation>
        <location evidence="1">Secreted</location>
    </subcellularLocation>
</comment>
<evidence type="ECO:0000256" key="3">
    <source>
        <dbReference type="SAM" id="SignalP"/>
    </source>
</evidence>
<dbReference type="GO" id="GO:0016810">
    <property type="term" value="F:hydrolase activity, acting on carbon-nitrogen (but not peptide) bonds"/>
    <property type="evidence" value="ECO:0007669"/>
    <property type="project" value="InterPro"/>
</dbReference>
<dbReference type="PANTHER" id="PTHR34216:SF3">
    <property type="entry name" value="POLY-BETA-1,6-N-ACETYL-D-GLUCOSAMINE N-DEACETYLASE"/>
    <property type="match status" value="1"/>
</dbReference>
<name>A0A0U2UEG3_9BACL</name>
<dbReference type="STRING" id="162209.IJ22_43300"/>
<proteinExistence type="predicted"/>
<dbReference type="SUPFAM" id="SSF88713">
    <property type="entry name" value="Glycoside hydrolase/deacetylase"/>
    <property type="match status" value="1"/>
</dbReference>
<dbReference type="InterPro" id="IPR011330">
    <property type="entry name" value="Glyco_hydro/deAcase_b/a-brl"/>
</dbReference>
<dbReference type="PANTHER" id="PTHR34216">
    <property type="match status" value="1"/>
</dbReference>
<dbReference type="InterPro" id="IPR002509">
    <property type="entry name" value="NODB_dom"/>
</dbReference>
<protein>
    <submittedName>
        <fullName evidence="5">Polysaccharide deacetylase</fullName>
    </submittedName>
</protein>
<evidence type="ECO:0000313" key="5">
    <source>
        <dbReference type="EMBL" id="ALS24616.1"/>
    </source>
</evidence>
<feature type="chain" id="PRO_5038837918" evidence="3">
    <location>
        <begin position="20"/>
        <end position="304"/>
    </location>
</feature>
<dbReference type="AlphaFoldDB" id="A0A0U2UEG3"/>
<feature type="domain" description="NodB homology" evidence="4">
    <location>
        <begin position="95"/>
        <end position="304"/>
    </location>
</feature>
<evidence type="ECO:0000256" key="2">
    <source>
        <dbReference type="ARBA" id="ARBA00022729"/>
    </source>
</evidence>
<dbReference type="Proteomes" id="UP000061660">
    <property type="component" value="Chromosome"/>
</dbReference>
<keyword evidence="6" id="KW-1185">Reference proteome</keyword>
<evidence type="ECO:0000313" key="6">
    <source>
        <dbReference type="Proteomes" id="UP000061660"/>
    </source>
</evidence>
<dbReference type="InterPro" id="IPR051398">
    <property type="entry name" value="Polysacch_Deacetylase"/>
</dbReference>
<feature type="signal peptide" evidence="3">
    <location>
        <begin position="1"/>
        <end position="19"/>
    </location>
</feature>
<dbReference type="EMBL" id="CP013652">
    <property type="protein sequence ID" value="ALS24616.1"/>
    <property type="molecule type" value="Genomic_DNA"/>
</dbReference>
<keyword evidence="2 3" id="KW-0732">Signal</keyword>
<organism evidence="5 6">
    <name type="scientific">Paenibacillus naphthalenovorans</name>
    <dbReference type="NCBI Taxonomy" id="162209"/>
    <lineage>
        <taxon>Bacteria</taxon>
        <taxon>Bacillati</taxon>
        <taxon>Bacillota</taxon>
        <taxon>Bacilli</taxon>
        <taxon>Bacillales</taxon>
        <taxon>Paenibacillaceae</taxon>
        <taxon>Paenibacillus</taxon>
    </lineage>
</organism>
<dbReference type="Pfam" id="PF01522">
    <property type="entry name" value="Polysacc_deac_1"/>
    <property type="match status" value="1"/>
</dbReference>
<accession>A0A0U2UEG3</accession>
<evidence type="ECO:0000259" key="4">
    <source>
        <dbReference type="PROSITE" id="PS51677"/>
    </source>
</evidence>
<dbReference type="GO" id="GO:0005576">
    <property type="term" value="C:extracellular region"/>
    <property type="evidence" value="ECO:0007669"/>
    <property type="project" value="UniProtKB-SubCell"/>
</dbReference>
<dbReference type="Gene3D" id="3.20.20.370">
    <property type="entry name" value="Glycoside hydrolase/deacetylase"/>
    <property type="match status" value="1"/>
</dbReference>